<evidence type="ECO:0008006" key="4">
    <source>
        <dbReference type="Google" id="ProtNLM"/>
    </source>
</evidence>
<dbReference type="Proteomes" id="UP000001646">
    <property type="component" value="Unplaced"/>
</dbReference>
<dbReference type="Pfam" id="PF07004">
    <property type="entry name" value="SHIPPO-rpt"/>
    <property type="match status" value="2"/>
</dbReference>
<organism evidence="2 3">
    <name type="scientific">Anolis carolinensis</name>
    <name type="common">Green anole</name>
    <name type="synonym">American chameleon</name>
    <dbReference type="NCBI Taxonomy" id="28377"/>
    <lineage>
        <taxon>Eukaryota</taxon>
        <taxon>Metazoa</taxon>
        <taxon>Chordata</taxon>
        <taxon>Craniata</taxon>
        <taxon>Vertebrata</taxon>
        <taxon>Euteleostomi</taxon>
        <taxon>Lepidosauria</taxon>
        <taxon>Squamata</taxon>
        <taxon>Bifurcata</taxon>
        <taxon>Unidentata</taxon>
        <taxon>Episquamata</taxon>
        <taxon>Toxicofera</taxon>
        <taxon>Iguania</taxon>
        <taxon>Dactyloidae</taxon>
        <taxon>Anolis</taxon>
    </lineage>
</organism>
<dbReference type="HOGENOM" id="CLU_2694071_0_0_1"/>
<keyword evidence="3" id="KW-1185">Reference proteome</keyword>
<dbReference type="InterPro" id="IPR051291">
    <property type="entry name" value="CIMAP"/>
</dbReference>
<dbReference type="InterPro" id="IPR010736">
    <property type="entry name" value="SHIPPO-rpt"/>
</dbReference>
<evidence type="ECO:0000313" key="2">
    <source>
        <dbReference type="Ensembl" id="ENSACAP00000010828.3"/>
    </source>
</evidence>
<dbReference type="InParanoid" id="H9GH45"/>
<reference evidence="2" key="1">
    <citation type="submission" date="2009-12" db="EMBL/GenBank/DDBJ databases">
        <title>The Genome Sequence of Anolis carolinensis (Green Anole Lizard).</title>
        <authorList>
            <consortium name="The Genome Sequencing Platform"/>
            <person name="Di Palma F."/>
            <person name="Alfoldi J."/>
            <person name="Heiman D."/>
            <person name="Young S."/>
            <person name="Grabherr M."/>
            <person name="Johnson J."/>
            <person name="Lander E.S."/>
            <person name="Lindblad-Toh K."/>
        </authorList>
    </citation>
    <scope>NUCLEOTIDE SEQUENCE [LARGE SCALE GENOMIC DNA]</scope>
    <source>
        <strain evidence="2">JBL SC #1</strain>
    </source>
</reference>
<dbReference type="AlphaFoldDB" id="H9GH45"/>
<evidence type="ECO:0000313" key="3">
    <source>
        <dbReference type="Proteomes" id="UP000001646"/>
    </source>
</evidence>
<dbReference type="Ensembl" id="ENSACAT00000011052.3">
    <property type="protein sequence ID" value="ENSACAP00000010828.3"/>
    <property type="gene ID" value="ENSACAG00000011055.3"/>
</dbReference>
<accession>H9GH45</accession>
<name>H9GH45_ANOCA</name>
<proteinExistence type="predicted"/>
<dbReference type="PANTHER" id="PTHR21580:SF19">
    <property type="entry name" value="OUTER DENSE FIBER PROTEIN 3B"/>
    <property type="match status" value="1"/>
</dbReference>
<dbReference type="Bgee" id="ENSACAG00000011055">
    <property type="expression patterns" value="Expressed in lung and 9 other cell types or tissues"/>
</dbReference>
<reference evidence="2" key="2">
    <citation type="submission" date="2025-08" db="UniProtKB">
        <authorList>
            <consortium name="Ensembl"/>
        </authorList>
    </citation>
    <scope>IDENTIFICATION</scope>
</reference>
<dbReference type="STRING" id="28377.ENSACAP00000010828"/>
<evidence type="ECO:0000256" key="1">
    <source>
        <dbReference type="SAM" id="MobiDB-lite"/>
    </source>
</evidence>
<sequence length="177" mass="19453">MSADVWVGSWRPHRPRGPIAALYSSPGPKYGLPTNTSRGKVAVGAQVLTVQRPSRPRPTPEHQASVLSPGGPPNCGPRVLGCHEVHRKWMIIIIMMMMMMVFPQTPGPCNYRVVDTGVYKNRPPHYSILARNMPPGDNTLKPGPGAYSPEKHTQQRGITFGIRHSDYAAPLIVDTVE</sequence>
<dbReference type="PANTHER" id="PTHR21580">
    <property type="entry name" value="SHIPPO-1-RELATED"/>
    <property type="match status" value="1"/>
</dbReference>
<reference evidence="2" key="3">
    <citation type="submission" date="2025-09" db="UniProtKB">
        <authorList>
            <consortium name="Ensembl"/>
        </authorList>
    </citation>
    <scope>IDENTIFICATION</scope>
</reference>
<protein>
    <recommendedName>
        <fullName evidence="4">Outer dense fiber of sperm tails 3B</fullName>
    </recommendedName>
</protein>
<dbReference type="GeneTree" id="ENSGT01110000269195"/>
<feature type="region of interest" description="Disordered" evidence="1">
    <location>
        <begin position="51"/>
        <end position="73"/>
    </location>
</feature>